<protein>
    <submittedName>
        <fullName evidence="2">N-acetyl-1-D-myo-inositol-2-amino-2-deoxy-alpha-D-glucopyranoside deacetylase</fullName>
        <ecNumber evidence="2">3.5.1.103</ecNumber>
    </submittedName>
</protein>
<keyword evidence="3" id="KW-1185">Reference proteome</keyword>
<dbReference type="EMBL" id="JAAOZD010000001">
    <property type="protein sequence ID" value="NIJ00050.1"/>
    <property type="molecule type" value="Genomic_DNA"/>
</dbReference>
<sequence length="137" mass="13760">MNKRAAGMARSVAAAVPAALFVALAGTALHRQAVDLSGVVLPWGVAAALLLLASVELWLAAWSRSLVPAAVAGVVTYAAVGLLSSAGTAKRLVLGDAVGNVWVFGIGVVTLVTLAVVSRLRFGLPAAVAAEEPPSPR</sequence>
<evidence type="ECO:0000313" key="3">
    <source>
        <dbReference type="Proteomes" id="UP000802392"/>
    </source>
</evidence>
<evidence type="ECO:0000256" key="1">
    <source>
        <dbReference type="SAM" id="Phobius"/>
    </source>
</evidence>
<organism evidence="2 3">
    <name type="scientific">Paenarthrobacter ilicis</name>
    <dbReference type="NCBI Taxonomy" id="43665"/>
    <lineage>
        <taxon>Bacteria</taxon>
        <taxon>Bacillati</taxon>
        <taxon>Actinomycetota</taxon>
        <taxon>Actinomycetes</taxon>
        <taxon>Micrococcales</taxon>
        <taxon>Micrococcaceae</taxon>
        <taxon>Paenarthrobacter</taxon>
    </lineage>
</organism>
<keyword evidence="1" id="KW-0472">Membrane</keyword>
<dbReference type="Proteomes" id="UP000802392">
    <property type="component" value="Unassembled WGS sequence"/>
</dbReference>
<keyword evidence="1" id="KW-0812">Transmembrane</keyword>
<evidence type="ECO:0000313" key="2">
    <source>
        <dbReference type="EMBL" id="NIJ00050.1"/>
    </source>
</evidence>
<feature type="transmembrane region" description="Helical" evidence="1">
    <location>
        <begin position="97"/>
        <end position="117"/>
    </location>
</feature>
<comment type="caution">
    <text evidence="2">The sequence shown here is derived from an EMBL/GenBank/DDBJ whole genome shotgun (WGS) entry which is preliminary data.</text>
</comment>
<accession>A0ABX0TDR5</accession>
<dbReference type="GO" id="GO:0035595">
    <property type="term" value="F:N-acetylglucosaminylinositol deacetylase activity"/>
    <property type="evidence" value="ECO:0007669"/>
    <property type="project" value="UniProtKB-EC"/>
</dbReference>
<dbReference type="RefSeq" id="WP_167263330.1">
    <property type="nucleotide sequence ID" value="NZ_BAAAVO010000002.1"/>
</dbReference>
<keyword evidence="2" id="KW-0378">Hydrolase</keyword>
<feature type="transmembrane region" description="Helical" evidence="1">
    <location>
        <begin position="41"/>
        <end position="59"/>
    </location>
</feature>
<feature type="transmembrane region" description="Helical" evidence="1">
    <location>
        <begin position="66"/>
        <end position="85"/>
    </location>
</feature>
<keyword evidence="1" id="KW-1133">Transmembrane helix</keyword>
<gene>
    <name evidence="2" type="ORF">FHR86_000348</name>
</gene>
<dbReference type="EC" id="3.5.1.103" evidence="2"/>
<proteinExistence type="predicted"/>
<name>A0ABX0TDR5_9MICC</name>
<reference evidence="2 3" key="1">
    <citation type="submission" date="2020-03" db="EMBL/GenBank/DDBJ databases">
        <title>Genomic Encyclopedia of Type Strains, Phase III (KMG-III): the genomes of soil and plant-associated and newly described type strains.</title>
        <authorList>
            <person name="Whitman W."/>
        </authorList>
    </citation>
    <scope>NUCLEOTIDE SEQUENCE [LARGE SCALE GENOMIC DNA]</scope>
    <source>
        <strain evidence="2 3">CECT 4207</strain>
    </source>
</reference>